<dbReference type="InterPro" id="IPR036390">
    <property type="entry name" value="WH_DNA-bd_sf"/>
</dbReference>
<dbReference type="Gene3D" id="1.10.10.10">
    <property type="entry name" value="Winged helix-like DNA-binding domain superfamily/Winged helix DNA-binding domain"/>
    <property type="match status" value="1"/>
</dbReference>
<dbReference type="SUPFAM" id="SSF46785">
    <property type="entry name" value="Winged helix' DNA-binding domain"/>
    <property type="match status" value="1"/>
</dbReference>
<dbReference type="Gene3D" id="1.10.287.100">
    <property type="match status" value="1"/>
</dbReference>
<dbReference type="SMART" id="SM00347">
    <property type="entry name" value="HTH_MARR"/>
    <property type="match status" value="1"/>
</dbReference>
<evidence type="ECO:0000313" key="3">
    <source>
        <dbReference type="Proteomes" id="UP000515511"/>
    </source>
</evidence>
<dbReference type="PANTHER" id="PTHR39515">
    <property type="entry name" value="CONSERVED PROTEIN"/>
    <property type="match status" value="1"/>
</dbReference>
<dbReference type="Pfam" id="PF12802">
    <property type="entry name" value="MarR_2"/>
    <property type="match status" value="1"/>
</dbReference>
<protein>
    <submittedName>
        <fullName evidence="2">Winged helix-turn-helix transcriptional regulator</fullName>
    </submittedName>
</protein>
<dbReference type="EMBL" id="CP043641">
    <property type="protein sequence ID" value="QNE35623.1"/>
    <property type="molecule type" value="Genomic_DNA"/>
</dbReference>
<evidence type="ECO:0000313" key="2">
    <source>
        <dbReference type="EMBL" id="QNE35623.1"/>
    </source>
</evidence>
<proteinExistence type="predicted"/>
<dbReference type="InterPro" id="IPR036388">
    <property type="entry name" value="WH-like_DNA-bd_sf"/>
</dbReference>
<dbReference type="GO" id="GO:0003700">
    <property type="term" value="F:DNA-binding transcription factor activity"/>
    <property type="evidence" value="ECO:0007669"/>
    <property type="project" value="InterPro"/>
</dbReference>
<gene>
    <name evidence="2" type="ORF">F1C12_11120</name>
</gene>
<dbReference type="InterPro" id="IPR000835">
    <property type="entry name" value="HTH_MarR-typ"/>
</dbReference>
<dbReference type="RefSeq" id="WP_185275093.1">
    <property type="nucleotide sequence ID" value="NZ_CP043641.1"/>
</dbReference>
<accession>A0A7G6YAV8</accession>
<dbReference type="PROSITE" id="PS50995">
    <property type="entry name" value="HTH_MARR_2"/>
    <property type="match status" value="1"/>
</dbReference>
<name>A0A7G6YAV8_9MICO</name>
<organism evidence="2 3">
    <name type="scientific">Leifsonia shinshuensis</name>
    <dbReference type="NCBI Taxonomy" id="150026"/>
    <lineage>
        <taxon>Bacteria</taxon>
        <taxon>Bacillati</taxon>
        <taxon>Actinomycetota</taxon>
        <taxon>Actinomycetes</taxon>
        <taxon>Micrococcales</taxon>
        <taxon>Microbacteriaceae</taxon>
        <taxon>Leifsonia</taxon>
    </lineage>
</organism>
<dbReference type="AlphaFoldDB" id="A0A7G6YAV8"/>
<dbReference type="PANTHER" id="PTHR39515:SF2">
    <property type="entry name" value="HTH-TYPE TRANSCRIPTIONAL REGULATOR RV0880"/>
    <property type="match status" value="1"/>
</dbReference>
<feature type="domain" description="HTH marR-type" evidence="1">
    <location>
        <begin position="1"/>
        <end position="141"/>
    </location>
</feature>
<sequence>MDTSEALRLEEQLKRFIRWNRSAHPPIDGLSRSAISVLAATVRAGSPAPRPGDLARELGMTTSNTASALRELDAGGYVTREPNRHDGRRVDIVLTEKGRAAMAERRATKSSRLHQAIEATLDDREQRELLLAGDLLERLATYPAS</sequence>
<dbReference type="KEGG" id="lse:F1C12_11120"/>
<dbReference type="Proteomes" id="UP000515511">
    <property type="component" value="Chromosome"/>
</dbReference>
<evidence type="ECO:0000259" key="1">
    <source>
        <dbReference type="PROSITE" id="PS50995"/>
    </source>
</evidence>
<dbReference type="InterPro" id="IPR052526">
    <property type="entry name" value="HTH-type_Bedaq_tolerance"/>
</dbReference>
<reference evidence="3" key="1">
    <citation type="submission" date="2019-09" db="EMBL/GenBank/DDBJ databases">
        <title>Antimicrobial potential of Antarctic Bacteria.</title>
        <authorList>
            <person name="Benaud N."/>
            <person name="Edwards R.J."/>
            <person name="Ferrari B.C."/>
        </authorList>
    </citation>
    <scope>NUCLEOTIDE SEQUENCE [LARGE SCALE GENOMIC DNA]</scope>
    <source>
        <strain evidence="3">INR9</strain>
    </source>
</reference>